<evidence type="ECO:0000313" key="1">
    <source>
        <dbReference type="EMBL" id="KAH6932403.1"/>
    </source>
</evidence>
<reference evidence="1" key="1">
    <citation type="submission" date="2020-05" db="EMBL/GenBank/DDBJ databases">
        <title>Large-scale comparative analyses of tick genomes elucidate their genetic diversity and vector capacities.</title>
        <authorList>
            <person name="Jia N."/>
            <person name="Wang J."/>
            <person name="Shi W."/>
            <person name="Du L."/>
            <person name="Sun Y."/>
            <person name="Zhan W."/>
            <person name="Jiang J."/>
            <person name="Wang Q."/>
            <person name="Zhang B."/>
            <person name="Ji P."/>
            <person name="Sakyi L.B."/>
            <person name="Cui X."/>
            <person name="Yuan T."/>
            <person name="Jiang B."/>
            <person name="Yang W."/>
            <person name="Lam T.T.-Y."/>
            <person name="Chang Q."/>
            <person name="Ding S."/>
            <person name="Wang X."/>
            <person name="Zhu J."/>
            <person name="Ruan X."/>
            <person name="Zhao L."/>
            <person name="Wei J."/>
            <person name="Que T."/>
            <person name="Du C."/>
            <person name="Cheng J."/>
            <person name="Dai P."/>
            <person name="Han X."/>
            <person name="Huang E."/>
            <person name="Gao Y."/>
            <person name="Liu J."/>
            <person name="Shao H."/>
            <person name="Ye R."/>
            <person name="Li L."/>
            <person name="Wei W."/>
            <person name="Wang X."/>
            <person name="Wang C."/>
            <person name="Yang T."/>
            <person name="Huo Q."/>
            <person name="Li W."/>
            <person name="Guo W."/>
            <person name="Chen H."/>
            <person name="Zhou L."/>
            <person name="Ni X."/>
            <person name="Tian J."/>
            <person name="Zhou Y."/>
            <person name="Sheng Y."/>
            <person name="Liu T."/>
            <person name="Pan Y."/>
            <person name="Xia L."/>
            <person name="Li J."/>
            <person name="Zhao F."/>
            <person name="Cao W."/>
        </authorList>
    </citation>
    <scope>NUCLEOTIDE SEQUENCE</scope>
    <source>
        <strain evidence="1">Hyas-2018</strain>
    </source>
</reference>
<protein>
    <submittedName>
        <fullName evidence="1">Uncharacterized protein</fullName>
    </submittedName>
</protein>
<organism evidence="1 2">
    <name type="scientific">Hyalomma asiaticum</name>
    <name type="common">Tick</name>
    <dbReference type="NCBI Taxonomy" id="266040"/>
    <lineage>
        <taxon>Eukaryota</taxon>
        <taxon>Metazoa</taxon>
        <taxon>Ecdysozoa</taxon>
        <taxon>Arthropoda</taxon>
        <taxon>Chelicerata</taxon>
        <taxon>Arachnida</taxon>
        <taxon>Acari</taxon>
        <taxon>Parasitiformes</taxon>
        <taxon>Ixodida</taxon>
        <taxon>Ixodoidea</taxon>
        <taxon>Ixodidae</taxon>
        <taxon>Hyalomminae</taxon>
        <taxon>Hyalomma</taxon>
    </lineage>
</organism>
<comment type="caution">
    <text evidence="1">The sequence shown here is derived from an EMBL/GenBank/DDBJ whole genome shotgun (WGS) entry which is preliminary data.</text>
</comment>
<name>A0ACB7SF96_HYAAI</name>
<dbReference type="EMBL" id="CM023484">
    <property type="protein sequence ID" value="KAH6932403.1"/>
    <property type="molecule type" value="Genomic_DNA"/>
</dbReference>
<sequence>MVTTAPILAFMLASLATQSSAQDCPHSYRRRNPHHTACRPRNSWCKIQVSGVDATQRDLILKLHNQFRSQTAKGHLPGFLSAADMQELLWDEELAYVAQAHANLCTPPDGDLKHDRKEDRFTSRFDRPGQNLAWSAQNYFVDGPNWTWAMDGWFTKEYGLYPSRYIPEFRVIPGVKIGHFTQVVWSMSRYVGCGYTYYNVDGAELNHMKHYACNYGPGGNYLREPVYKEGPTCSACPSNTSCNEATGLCDGQSVGLPTFYPPSGHRTSRRPWPTPYYQPTWYYRRRTRSPQTPSEPPWPGQTGGYCPPCPCLYYTPQRYTPYRYQTTTARYPPYRYRQYSTARRRRYPPYVLVPDQRRYPLPYDPRLSGGLPRCDDVQGQQPCVEDDSGLDDVFDKDDDATHDRRRTKRGMAYWPALHCRLCHWTGAGGAVHVRSVLARRRSPGSHGTSAVPRRGGIDRQSGQACGREPTNQPTARAHRDRAPRTAEAEPFARIAANMATTAAILVFLLAMVAAQSSAQNCPDQYRRRNPQHTACKPPNSWCKIKIRGVDATQRALILKLHNDYRSQVAKGQLPGFKTAADMLELLWDDELAYVAQAHANLCTPADGDLKHDKKEDRFTNHFERTGQNLAWTGNTHYIDGPNWTQVLYAWVTEEYVDYPPRYTSQFREIPNVQTGHFTQAIWSTSRYVGCGYTYYNIEGAKYYHMKHYACNYGPTGNFLRQPIYKEGPTCSACPMPYVCNQATGLCDGKSSEGPPPMPPPILTPTSRPKPAPTPYRQTPRGQRTRTRRPQQPGAYCPPCRCLVDTPKQYPPYGYPPNRNRERSTTRRRPPYVLVPDERRYPLPYEPRLSDRLPRCEDVDGQQPCAEDDGASGGAISGDDEEAHNGRPAMRASALWLPFVVGCFTGLALAMLSRFVVSWRFAGSSDLGRQRMSPEAAGSTDYSGKPT</sequence>
<dbReference type="Proteomes" id="UP000821845">
    <property type="component" value="Chromosome 4"/>
</dbReference>
<keyword evidence="2" id="KW-1185">Reference proteome</keyword>
<proteinExistence type="predicted"/>
<gene>
    <name evidence="1" type="ORF">HPB50_005315</name>
</gene>
<accession>A0ACB7SF96</accession>
<evidence type="ECO:0000313" key="2">
    <source>
        <dbReference type="Proteomes" id="UP000821845"/>
    </source>
</evidence>